<reference evidence="2 3" key="1">
    <citation type="submission" date="2011-04" db="EMBL/GenBank/DDBJ databases">
        <authorList>
            <person name="Muzny D."/>
            <person name="Qin X."/>
            <person name="Deng J."/>
            <person name="Jiang H."/>
            <person name="Liu Y."/>
            <person name="Qu J."/>
            <person name="Song X.-Z."/>
            <person name="Zhang L."/>
            <person name="Thornton R."/>
            <person name="Coyle M."/>
            <person name="Francisco L."/>
            <person name="Jackson L."/>
            <person name="Javaid M."/>
            <person name="Korchina V."/>
            <person name="Kovar C."/>
            <person name="Mata R."/>
            <person name="Mathew T."/>
            <person name="Ngo R."/>
            <person name="Nguyen L."/>
            <person name="Nguyen N."/>
            <person name="Okwuonu G."/>
            <person name="Ongeri F."/>
            <person name="Pham C."/>
            <person name="Simmons D."/>
            <person name="Wilczek-Boney K."/>
            <person name="Hale W."/>
            <person name="Jakkamsetti A."/>
            <person name="Pham P."/>
            <person name="Ruth R."/>
            <person name="San Lucas F."/>
            <person name="Warren J."/>
            <person name="Zhang J."/>
            <person name="Zhao Z."/>
            <person name="Zhou C."/>
            <person name="Zhu D."/>
            <person name="Lee S."/>
            <person name="Bess C."/>
            <person name="Blankenburg K."/>
            <person name="Forbes L."/>
            <person name="Fu Q."/>
            <person name="Gubbala S."/>
            <person name="Hirani K."/>
            <person name="Jayaseelan J.C."/>
            <person name="Lara F."/>
            <person name="Munidasa M."/>
            <person name="Palculict T."/>
            <person name="Patil S."/>
            <person name="Pu L.-L."/>
            <person name="Saada N."/>
            <person name="Tang L."/>
            <person name="Weissenberger G."/>
            <person name="Zhu Y."/>
            <person name="Hemphill L."/>
            <person name="Shang Y."/>
            <person name="Youmans B."/>
            <person name="Ayvaz T."/>
            <person name="Ross M."/>
            <person name="Santibanez J."/>
            <person name="Aqrawi P."/>
            <person name="Gross S."/>
            <person name="Joshi V."/>
            <person name="Fowler G."/>
            <person name="Nazareth L."/>
            <person name="Reid J."/>
            <person name="Worley K."/>
            <person name="Petrosino J."/>
            <person name="Highlander S."/>
            <person name="Gibbs R."/>
        </authorList>
    </citation>
    <scope>NUCLEOTIDE SEQUENCE [LARGE SCALE GENOMIC DNA]</scope>
    <source>
        <strain evidence="2 3">2681</strain>
    </source>
</reference>
<dbReference type="AlphaFoldDB" id="F9DST6"/>
<comment type="caution">
    <text evidence="2">The sequence shown here is derived from an EMBL/GenBank/DDBJ whole genome shotgun (WGS) entry which is preliminary data.</text>
</comment>
<dbReference type="Proteomes" id="UP000005316">
    <property type="component" value="Unassembled WGS sequence"/>
</dbReference>
<proteinExistence type="predicted"/>
<dbReference type="Pfam" id="PF07561">
    <property type="entry name" value="DUF1540"/>
    <property type="match status" value="1"/>
</dbReference>
<protein>
    <recommendedName>
        <fullName evidence="1">DUF1540 domain-containing protein</fullName>
    </recommendedName>
</protein>
<name>F9DST6_9BACL</name>
<evidence type="ECO:0000259" key="1">
    <source>
        <dbReference type="Pfam" id="PF07561"/>
    </source>
</evidence>
<accession>F9DST6</accession>
<organism evidence="2 3">
    <name type="scientific">Sporosarcina newyorkensis 2681</name>
    <dbReference type="NCBI Taxonomy" id="1027292"/>
    <lineage>
        <taxon>Bacteria</taxon>
        <taxon>Bacillati</taxon>
        <taxon>Bacillota</taxon>
        <taxon>Bacilli</taxon>
        <taxon>Bacillales</taxon>
        <taxon>Caryophanaceae</taxon>
        <taxon>Sporosarcina</taxon>
    </lineage>
</organism>
<evidence type="ECO:0000313" key="2">
    <source>
        <dbReference type="EMBL" id="EGQ26122.1"/>
    </source>
</evidence>
<feature type="domain" description="DUF1540" evidence="1">
    <location>
        <begin position="21"/>
        <end position="49"/>
    </location>
</feature>
<dbReference type="EMBL" id="AFPZ01000057">
    <property type="protein sequence ID" value="EGQ26122.1"/>
    <property type="molecule type" value="Genomic_DNA"/>
</dbReference>
<evidence type="ECO:0000313" key="3">
    <source>
        <dbReference type="Proteomes" id="UP000005316"/>
    </source>
</evidence>
<sequence>MNSIFLGINMKREVCRMAKDVLCEVTNCHFWESGNQCGAEEIKVVTRKGKSKRLRRNRLSDLYSKRMTTY</sequence>
<gene>
    <name evidence="2" type="ORF">HMPREF9372_1867</name>
</gene>
<dbReference type="InterPro" id="IPR011437">
    <property type="entry name" value="DUF1540"/>
</dbReference>
<dbReference type="HOGENOM" id="CLU_2755862_0_0_9"/>
<dbReference type="STRING" id="759851.SAMN04244570_3386"/>